<dbReference type="HOGENOM" id="CLU_061129_0_0_11"/>
<gene>
    <name evidence="2" type="ORF">CDOO_10810</name>
</gene>
<keyword evidence="3" id="KW-1185">Reference proteome</keyword>
<dbReference type="eggNOG" id="ENOG5031YKC">
    <property type="taxonomic scope" value="Bacteria"/>
</dbReference>
<dbReference type="KEGG" id="cdo:CDOO_10810"/>
<dbReference type="Proteomes" id="UP000029914">
    <property type="component" value="Chromosome"/>
</dbReference>
<sequence>MRSRTFRPLSPAAMAAAGALALSVLAPTAAEAATVAPGAPIRVQPLTPADDGMPVELDSGSCSQAFTGTILRADGTRAPILVTSGHCVTAMDDAFVPSDQVYVPKQDGNHAVGTREHYVLELPETGDLVGDFVGTATGADWATVTLNPGVSTSRTSESVDQFGTPSGDPVVLTGIRDYPDLAPGQFSVDNAGQTICKDGATSGRSCGVQLMRTRNSVFHTGVNYQGGDSGGINFDPVNGEVIGITTESYGPIGRAQPADVALQDAYGIPDGEVNQRFQLAESTERHDTDFRTLGQDQAATQAWLDQNTEPVEEPNFRAEFDQEVASAQADAARYSEQAGAQLATGDVAGVQATANEASAVANGYAETLPELAVEAALQDVLG</sequence>
<dbReference type="RefSeq" id="WP_018020598.1">
    <property type="nucleotide sequence ID" value="NZ_AQUX01000001.1"/>
</dbReference>
<dbReference type="STRING" id="558173.CDOO_10810"/>
<proteinExistence type="predicted"/>
<keyword evidence="1" id="KW-0732">Signal</keyword>
<evidence type="ECO:0008006" key="4">
    <source>
        <dbReference type="Google" id="ProtNLM"/>
    </source>
</evidence>
<dbReference type="InterPro" id="IPR009003">
    <property type="entry name" value="Peptidase_S1_PA"/>
</dbReference>
<reference evidence="2 3" key="1">
    <citation type="submission" date="2013-09" db="EMBL/GenBank/DDBJ databases">
        <title>Complete genome sequence of Corynebacterium doosanense CAU 212(T) (=DSM 45436(T)), isolated from activated sludge.</title>
        <authorList>
            <person name="Schaffert L."/>
            <person name="Albersmeier A."/>
            <person name="Kalinowski J."/>
            <person name="Ruckert C."/>
        </authorList>
    </citation>
    <scope>NUCLEOTIDE SEQUENCE [LARGE SCALE GENOMIC DNA]</scope>
    <source>
        <strain evidence="2 3">CAU 212</strain>
    </source>
</reference>
<evidence type="ECO:0000256" key="1">
    <source>
        <dbReference type="SAM" id="SignalP"/>
    </source>
</evidence>
<feature type="chain" id="PRO_5001931080" description="Peptidase S1 domain-containing protein" evidence="1">
    <location>
        <begin position="33"/>
        <end position="382"/>
    </location>
</feature>
<accession>A0A097IHU9</accession>
<protein>
    <recommendedName>
        <fullName evidence="4">Peptidase S1 domain-containing protein</fullName>
    </recommendedName>
</protein>
<organism evidence="2 3">
    <name type="scientific">Corynebacterium doosanense CAU 212 = DSM 45436</name>
    <dbReference type="NCBI Taxonomy" id="558173"/>
    <lineage>
        <taxon>Bacteria</taxon>
        <taxon>Bacillati</taxon>
        <taxon>Actinomycetota</taxon>
        <taxon>Actinomycetes</taxon>
        <taxon>Mycobacteriales</taxon>
        <taxon>Corynebacteriaceae</taxon>
        <taxon>Corynebacterium</taxon>
    </lineage>
</organism>
<dbReference type="SUPFAM" id="SSF50494">
    <property type="entry name" value="Trypsin-like serine proteases"/>
    <property type="match status" value="1"/>
</dbReference>
<feature type="signal peptide" evidence="1">
    <location>
        <begin position="1"/>
        <end position="32"/>
    </location>
</feature>
<evidence type="ECO:0000313" key="2">
    <source>
        <dbReference type="EMBL" id="AIT61703.1"/>
    </source>
</evidence>
<name>A0A097IHU9_9CORY</name>
<evidence type="ECO:0000313" key="3">
    <source>
        <dbReference type="Proteomes" id="UP000029914"/>
    </source>
</evidence>
<dbReference type="EMBL" id="CP006764">
    <property type="protein sequence ID" value="AIT61703.1"/>
    <property type="molecule type" value="Genomic_DNA"/>
</dbReference>
<dbReference type="AlphaFoldDB" id="A0A097IHU9"/>
<dbReference type="Pfam" id="PF13365">
    <property type="entry name" value="Trypsin_2"/>
    <property type="match status" value="1"/>
</dbReference>
<dbReference type="OrthoDB" id="4399934at2"/>